<evidence type="ECO:0000259" key="7">
    <source>
        <dbReference type="Pfam" id="PF02668"/>
    </source>
</evidence>
<dbReference type="Pfam" id="PF02668">
    <property type="entry name" value="TauD"/>
    <property type="match status" value="1"/>
</dbReference>
<dbReference type="EMBL" id="MN738836">
    <property type="protein sequence ID" value="QHT38879.1"/>
    <property type="molecule type" value="Genomic_DNA"/>
</dbReference>
<dbReference type="InterPro" id="IPR042098">
    <property type="entry name" value="TauD-like_sf"/>
</dbReference>
<comment type="similarity">
    <text evidence="2">Belongs to the TfdA dioxygenase family.</text>
</comment>
<evidence type="ECO:0000256" key="4">
    <source>
        <dbReference type="ARBA" id="ARBA00022964"/>
    </source>
</evidence>
<dbReference type="SUPFAM" id="SSF51197">
    <property type="entry name" value="Clavaminate synthase-like"/>
    <property type="match status" value="1"/>
</dbReference>
<protein>
    <recommendedName>
        <fullName evidence="7">TauD/TfdA-like domain-containing protein</fullName>
    </recommendedName>
</protein>
<dbReference type="GO" id="GO:0046872">
    <property type="term" value="F:metal ion binding"/>
    <property type="evidence" value="ECO:0007669"/>
    <property type="project" value="UniProtKB-KW"/>
</dbReference>
<dbReference type="PANTHER" id="PTHR43779:SF2">
    <property type="entry name" value="ALPHA-KETOGLUTARATE-DEPENDENT XANTHINE DIOXYGENASE XAN1"/>
    <property type="match status" value="1"/>
</dbReference>
<keyword evidence="6" id="KW-0408">Iron</keyword>
<accession>A0A6C0FED5</accession>
<evidence type="ECO:0000256" key="1">
    <source>
        <dbReference type="ARBA" id="ARBA00001954"/>
    </source>
</evidence>
<keyword evidence="5" id="KW-0560">Oxidoreductase</keyword>
<evidence type="ECO:0000256" key="5">
    <source>
        <dbReference type="ARBA" id="ARBA00023002"/>
    </source>
</evidence>
<dbReference type="AlphaFoldDB" id="A0A6C0FED5"/>
<reference evidence="8" key="1">
    <citation type="journal article" date="2020" name="Nature">
        <title>Giant virus diversity and host interactions through global metagenomics.</title>
        <authorList>
            <person name="Schulz F."/>
            <person name="Roux S."/>
            <person name="Paez-Espino D."/>
            <person name="Jungbluth S."/>
            <person name="Walsh D.A."/>
            <person name="Denef V.J."/>
            <person name="McMahon K.D."/>
            <person name="Konstantinidis K.T."/>
            <person name="Eloe-Fadrosh E.A."/>
            <person name="Kyrpides N.C."/>
            <person name="Woyke T."/>
        </authorList>
    </citation>
    <scope>NUCLEOTIDE SEQUENCE</scope>
    <source>
        <strain evidence="8">GVMAG-S-ERX556106-38</strain>
    </source>
</reference>
<sequence>MTRIKNIDLTRITEQTKTDLQYLFKTTPVLVFENQKITPEEQFFICSLFDSNYTTQILHPFSETAVPNTEQIAIRGKGTANHFGVNNVPIRNTRSFKYTPVWHQDLVGSKDVLPPVVSSMYMLKTPRYGGTTSFASMEAAYEEMSVEHRELCINLQCIYSSYHGLFGETDHTGYGRLDKYWKKELTPELNEQMVTQPLIVYPTKEDTKRTLMLSPNKVYKFQGGKGGVSPQYAQEKTRFIMKNYVLTPGNIGTIKYRDNDLVIFNNRKVMHTSSPTDEYNEYRYFTLLFLGTKSPFLSGTETL</sequence>
<evidence type="ECO:0000313" key="8">
    <source>
        <dbReference type="EMBL" id="QHT38879.1"/>
    </source>
</evidence>
<dbReference type="GO" id="GO:0051213">
    <property type="term" value="F:dioxygenase activity"/>
    <property type="evidence" value="ECO:0007669"/>
    <property type="project" value="UniProtKB-KW"/>
</dbReference>
<organism evidence="8">
    <name type="scientific">viral metagenome</name>
    <dbReference type="NCBI Taxonomy" id="1070528"/>
    <lineage>
        <taxon>unclassified sequences</taxon>
        <taxon>metagenomes</taxon>
        <taxon>organismal metagenomes</taxon>
    </lineage>
</organism>
<evidence type="ECO:0000256" key="6">
    <source>
        <dbReference type="ARBA" id="ARBA00023004"/>
    </source>
</evidence>
<keyword evidence="3" id="KW-0479">Metal-binding</keyword>
<dbReference type="InterPro" id="IPR003819">
    <property type="entry name" value="TauD/TfdA-like"/>
</dbReference>
<evidence type="ECO:0000256" key="3">
    <source>
        <dbReference type="ARBA" id="ARBA00022723"/>
    </source>
</evidence>
<name>A0A6C0FED5_9ZZZZ</name>
<dbReference type="Gene3D" id="3.60.130.10">
    <property type="entry name" value="Clavaminate synthase-like"/>
    <property type="match status" value="1"/>
</dbReference>
<keyword evidence="4" id="KW-0223">Dioxygenase</keyword>
<evidence type="ECO:0000256" key="2">
    <source>
        <dbReference type="ARBA" id="ARBA00005896"/>
    </source>
</evidence>
<proteinExistence type="inferred from homology"/>
<dbReference type="InterPro" id="IPR051178">
    <property type="entry name" value="TfdA_dioxygenase"/>
</dbReference>
<comment type="cofactor">
    <cofactor evidence="1">
        <name>Fe(2+)</name>
        <dbReference type="ChEBI" id="CHEBI:29033"/>
    </cofactor>
</comment>
<feature type="domain" description="TauD/TfdA-like" evidence="7">
    <location>
        <begin position="6"/>
        <end position="276"/>
    </location>
</feature>
<dbReference type="PANTHER" id="PTHR43779">
    <property type="entry name" value="DIOXYGENASE RV0097-RELATED"/>
    <property type="match status" value="1"/>
</dbReference>